<reference evidence="2 3" key="1">
    <citation type="submission" date="2015-10" db="EMBL/GenBank/DDBJ databases">
        <title>Draft Genome Sequence of Chlorobium limicola strain Frasassi Growing under Artificial Lighting in the Frasassi Cave System.</title>
        <authorList>
            <person name="Mansor M."/>
            <person name="Macalady J."/>
        </authorList>
    </citation>
    <scope>NUCLEOTIDE SEQUENCE [LARGE SCALE GENOMIC DNA]</scope>
    <source>
        <strain evidence="2 3">Frasassi</strain>
    </source>
</reference>
<evidence type="ECO:0000259" key="1">
    <source>
        <dbReference type="Pfam" id="PF01850"/>
    </source>
</evidence>
<dbReference type="Pfam" id="PF01850">
    <property type="entry name" value="PIN"/>
    <property type="match status" value="1"/>
</dbReference>
<comment type="caution">
    <text evidence="2">The sequence shown here is derived from an EMBL/GenBank/DDBJ whole genome shotgun (WGS) entry which is preliminary data.</text>
</comment>
<dbReference type="PANTHER" id="PTHR36173:SF2">
    <property type="entry name" value="RIBONUCLEASE VAPC16"/>
    <property type="match status" value="1"/>
</dbReference>
<dbReference type="CDD" id="cd09872">
    <property type="entry name" value="PIN_Sll0205-like"/>
    <property type="match status" value="1"/>
</dbReference>
<dbReference type="Proteomes" id="UP000053937">
    <property type="component" value="Unassembled WGS sequence"/>
</dbReference>
<dbReference type="OrthoDB" id="9798990at2"/>
<dbReference type="AlphaFoldDB" id="A0A101J5G1"/>
<gene>
    <name evidence="2" type="ORF">ASB62_08825</name>
</gene>
<dbReference type="PANTHER" id="PTHR36173">
    <property type="entry name" value="RIBONUCLEASE VAPC16-RELATED"/>
    <property type="match status" value="1"/>
</dbReference>
<name>A0A101J5G1_CHLLI</name>
<dbReference type="InterPro" id="IPR052919">
    <property type="entry name" value="TA_system_RNase"/>
</dbReference>
<dbReference type="InterPro" id="IPR002716">
    <property type="entry name" value="PIN_dom"/>
</dbReference>
<protein>
    <submittedName>
        <fullName evidence="2">Twitching motility protein PilT</fullName>
    </submittedName>
</protein>
<keyword evidence="3" id="KW-1185">Reference proteome</keyword>
<proteinExistence type="predicted"/>
<dbReference type="InterPro" id="IPR029060">
    <property type="entry name" value="PIN-like_dom_sf"/>
</dbReference>
<accession>A0A101J5G1</accession>
<sequence>MNLLLDTHILLWAAGEPEKLPEPCAILLTNPENNLIFSSASLWEISIKSGMGRTDFQVDASRLRRMLLLNAYRELPITGEHAVMAGTLPLLHKDPFDRILIAQARTESIVLITADRNVSAYGANILKV</sequence>
<dbReference type="EMBL" id="LMBR01000225">
    <property type="protein sequence ID" value="KUL20466.1"/>
    <property type="molecule type" value="Genomic_DNA"/>
</dbReference>
<dbReference type="Gene3D" id="3.40.50.1010">
    <property type="entry name" value="5'-nuclease"/>
    <property type="match status" value="1"/>
</dbReference>
<dbReference type="SUPFAM" id="SSF88723">
    <property type="entry name" value="PIN domain-like"/>
    <property type="match status" value="1"/>
</dbReference>
<organism evidence="2 3">
    <name type="scientific">Chlorobium limicola</name>
    <dbReference type="NCBI Taxonomy" id="1092"/>
    <lineage>
        <taxon>Bacteria</taxon>
        <taxon>Pseudomonadati</taxon>
        <taxon>Chlorobiota</taxon>
        <taxon>Chlorobiia</taxon>
        <taxon>Chlorobiales</taxon>
        <taxon>Chlorobiaceae</taxon>
        <taxon>Chlorobium/Pelodictyon group</taxon>
        <taxon>Chlorobium</taxon>
    </lineage>
</organism>
<dbReference type="RefSeq" id="WP_059139526.1">
    <property type="nucleotide sequence ID" value="NZ_LMBR01000225.1"/>
</dbReference>
<feature type="domain" description="PIN" evidence="1">
    <location>
        <begin position="4"/>
        <end position="121"/>
    </location>
</feature>
<evidence type="ECO:0000313" key="3">
    <source>
        <dbReference type="Proteomes" id="UP000053937"/>
    </source>
</evidence>
<dbReference type="InterPro" id="IPR041705">
    <property type="entry name" value="PIN_Sll0205"/>
</dbReference>
<evidence type="ECO:0000313" key="2">
    <source>
        <dbReference type="EMBL" id="KUL20466.1"/>
    </source>
</evidence>